<dbReference type="CDD" id="cd00082">
    <property type="entry name" value="HisKA"/>
    <property type="match status" value="1"/>
</dbReference>
<comment type="caution">
    <text evidence="13">The sequence shown here is derived from an EMBL/GenBank/DDBJ whole genome shotgun (WGS) entry which is preliminary data.</text>
</comment>
<evidence type="ECO:0000256" key="4">
    <source>
        <dbReference type="ARBA" id="ARBA00022553"/>
    </source>
</evidence>
<dbReference type="EMBL" id="SWLG01000014">
    <property type="protein sequence ID" value="TLS35993.1"/>
    <property type="molecule type" value="Genomic_DNA"/>
</dbReference>
<keyword evidence="4" id="KW-0597">Phosphoprotein</keyword>
<name>A0A5R9F592_9BACL</name>
<dbReference type="Gene3D" id="1.10.287.130">
    <property type="match status" value="1"/>
</dbReference>
<keyword evidence="14" id="KW-1185">Reference proteome</keyword>
<dbReference type="InterPro" id="IPR005467">
    <property type="entry name" value="His_kinase_dom"/>
</dbReference>
<dbReference type="GO" id="GO:0005524">
    <property type="term" value="F:ATP binding"/>
    <property type="evidence" value="ECO:0007669"/>
    <property type="project" value="UniProtKB-KW"/>
</dbReference>
<dbReference type="InterPro" id="IPR003661">
    <property type="entry name" value="HisK_dim/P_dom"/>
</dbReference>
<keyword evidence="11" id="KW-0812">Transmembrane</keyword>
<organism evidence="13 14">
    <name type="scientific">Exobacillus caeni</name>
    <dbReference type="NCBI Taxonomy" id="2574798"/>
    <lineage>
        <taxon>Bacteria</taxon>
        <taxon>Bacillati</taxon>
        <taxon>Bacillota</taxon>
        <taxon>Bacilli</taxon>
        <taxon>Bacillales</taxon>
        <taxon>Guptibacillaceae</taxon>
        <taxon>Exobacillus</taxon>
    </lineage>
</organism>
<evidence type="ECO:0000256" key="6">
    <source>
        <dbReference type="ARBA" id="ARBA00022741"/>
    </source>
</evidence>
<keyword evidence="11" id="KW-1133">Transmembrane helix</keyword>
<evidence type="ECO:0000256" key="3">
    <source>
        <dbReference type="ARBA" id="ARBA00012438"/>
    </source>
</evidence>
<feature type="domain" description="Histidine kinase" evidence="12">
    <location>
        <begin position="188"/>
        <end position="404"/>
    </location>
</feature>
<evidence type="ECO:0000259" key="12">
    <source>
        <dbReference type="PROSITE" id="PS50109"/>
    </source>
</evidence>
<dbReference type="PANTHER" id="PTHR45453:SF1">
    <property type="entry name" value="PHOSPHATE REGULON SENSOR PROTEIN PHOR"/>
    <property type="match status" value="1"/>
</dbReference>
<dbReference type="Pfam" id="PF02518">
    <property type="entry name" value="HATPase_c"/>
    <property type="match status" value="1"/>
</dbReference>
<dbReference type="EC" id="2.7.13.3" evidence="3"/>
<sequence>MDNMIKKTKKRLMWIFAILTMLFLLLFVVIAYIAVSNSILSDQKEKAIEMISNKSVSHLIHEANEPYERTKGSLLAVVTPTGEIVHRHGESIDNIIKGWTPDSLESREIDEDNREYLFVAKPIEAGGYVYSGVDITQQKEVLNRLFTVLILLTVLFTFAAMGLSFLMAGKAIGPIINSFKRQREFVNDASHELRTPLSILSAGLEILEEEEENHLSEFSRQTVNDMSAEVRRMTSLVNDLLLLARSDSGKLVLVKEKFDLSGLVSRSVRAFSKVVQDNGLSITSEIQENVHMSGDRERIQQVIYLFLDNAVKYNQKNGTIHVRLTSTEKKVYILVKDSGIGIPPEHLTKIFERFYRVDKARSRNLGSNGIGLSIARFIVEAHGGNIEVNSTVGEGTSFLIVLYK</sequence>
<evidence type="ECO:0000256" key="11">
    <source>
        <dbReference type="SAM" id="Phobius"/>
    </source>
</evidence>
<dbReference type="InterPro" id="IPR036097">
    <property type="entry name" value="HisK_dim/P_sf"/>
</dbReference>
<dbReference type="GO" id="GO:0016036">
    <property type="term" value="P:cellular response to phosphate starvation"/>
    <property type="evidence" value="ECO:0007669"/>
    <property type="project" value="TreeGrafter"/>
</dbReference>
<gene>
    <name evidence="13" type="ORF">FCL54_17525</name>
</gene>
<keyword evidence="6" id="KW-0547">Nucleotide-binding</keyword>
<dbReference type="GO" id="GO:0005886">
    <property type="term" value="C:plasma membrane"/>
    <property type="evidence" value="ECO:0007669"/>
    <property type="project" value="UniProtKB-SubCell"/>
</dbReference>
<dbReference type="PROSITE" id="PS50109">
    <property type="entry name" value="HIS_KIN"/>
    <property type="match status" value="1"/>
</dbReference>
<dbReference type="PANTHER" id="PTHR45453">
    <property type="entry name" value="PHOSPHATE REGULON SENSOR PROTEIN PHOR"/>
    <property type="match status" value="1"/>
</dbReference>
<proteinExistence type="predicted"/>
<feature type="transmembrane region" description="Helical" evidence="11">
    <location>
        <begin position="145"/>
        <end position="168"/>
    </location>
</feature>
<evidence type="ECO:0000313" key="14">
    <source>
        <dbReference type="Proteomes" id="UP000308230"/>
    </source>
</evidence>
<dbReference type="AlphaFoldDB" id="A0A5R9F592"/>
<dbReference type="InterPro" id="IPR004358">
    <property type="entry name" value="Sig_transdc_His_kin-like_C"/>
</dbReference>
<evidence type="ECO:0000256" key="2">
    <source>
        <dbReference type="ARBA" id="ARBA00004651"/>
    </source>
</evidence>
<dbReference type="GO" id="GO:0004721">
    <property type="term" value="F:phosphoprotein phosphatase activity"/>
    <property type="evidence" value="ECO:0007669"/>
    <property type="project" value="TreeGrafter"/>
</dbReference>
<dbReference type="Gene3D" id="3.30.565.10">
    <property type="entry name" value="Histidine kinase-like ATPase, C-terminal domain"/>
    <property type="match status" value="1"/>
</dbReference>
<evidence type="ECO:0000313" key="13">
    <source>
        <dbReference type="EMBL" id="TLS35993.1"/>
    </source>
</evidence>
<accession>A0A5R9F592</accession>
<dbReference type="Pfam" id="PF00512">
    <property type="entry name" value="HisKA"/>
    <property type="match status" value="1"/>
</dbReference>
<protein>
    <recommendedName>
        <fullName evidence="3">histidine kinase</fullName>
        <ecNumber evidence="3">2.7.13.3</ecNumber>
    </recommendedName>
</protein>
<dbReference type="InterPro" id="IPR036890">
    <property type="entry name" value="HATPase_C_sf"/>
</dbReference>
<evidence type="ECO:0000256" key="8">
    <source>
        <dbReference type="ARBA" id="ARBA00022840"/>
    </source>
</evidence>
<dbReference type="SUPFAM" id="SSF55874">
    <property type="entry name" value="ATPase domain of HSP90 chaperone/DNA topoisomerase II/histidine kinase"/>
    <property type="match status" value="1"/>
</dbReference>
<dbReference type="SMART" id="SM00387">
    <property type="entry name" value="HATPase_c"/>
    <property type="match status" value="1"/>
</dbReference>
<evidence type="ECO:0000256" key="1">
    <source>
        <dbReference type="ARBA" id="ARBA00000085"/>
    </source>
</evidence>
<comment type="subcellular location">
    <subcellularLocation>
        <location evidence="2">Cell membrane</location>
        <topology evidence="2">Multi-pass membrane protein</topology>
    </subcellularLocation>
</comment>
<dbReference type="GO" id="GO:0000155">
    <property type="term" value="F:phosphorelay sensor kinase activity"/>
    <property type="evidence" value="ECO:0007669"/>
    <property type="project" value="InterPro"/>
</dbReference>
<keyword evidence="7" id="KW-0418">Kinase</keyword>
<evidence type="ECO:0000256" key="9">
    <source>
        <dbReference type="ARBA" id="ARBA00023012"/>
    </source>
</evidence>
<dbReference type="OrthoDB" id="9813151at2"/>
<keyword evidence="5" id="KW-0808">Transferase</keyword>
<dbReference type="FunFam" id="1.10.287.130:FF:000001">
    <property type="entry name" value="Two-component sensor histidine kinase"/>
    <property type="match status" value="1"/>
</dbReference>
<keyword evidence="10 11" id="KW-0472">Membrane</keyword>
<dbReference type="InterPro" id="IPR003594">
    <property type="entry name" value="HATPase_dom"/>
</dbReference>
<feature type="transmembrane region" description="Helical" evidence="11">
    <location>
        <begin position="12"/>
        <end position="35"/>
    </location>
</feature>
<dbReference type="PRINTS" id="PR00344">
    <property type="entry name" value="BCTRLSENSOR"/>
</dbReference>
<evidence type="ECO:0000256" key="10">
    <source>
        <dbReference type="ARBA" id="ARBA00023136"/>
    </source>
</evidence>
<reference evidence="13 14" key="1">
    <citation type="submission" date="2019-04" db="EMBL/GenBank/DDBJ databases">
        <title>Bacillus caeni sp. nov., a bacterium isolated from mangrove sediment.</title>
        <authorList>
            <person name="Huang H."/>
            <person name="Mo K."/>
            <person name="Hu Y."/>
        </authorList>
    </citation>
    <scope>NUCLEOTIDE SEQUENCE [LARGE SCALE GENOMIC DNA]</scope>
    <source>
        <strain evidence="13 14">HB172195</strain>
    </source>
</reference>
<dbReference type="Proteomes" id="UP000308230">
    <property type="component" value="Unassembled WGS sequence"/>
</dbReference>
<dbReference type="FunFam" id="3.30.565.10:FF:000006">
    <property type="entry name" value="Sensor histidine kinase WalK"/>
    <property type="match status" value="1"/>
</dbReference>
<keyword evidence="8" id="KW-0067">ATP-binding</keyword>
<keyword evidence="9" id="KW-0902">Two-component regulatory system</keyword>
<dbReference type="InterPro" id="IPR050351">
    <property type="entry name" value="BphY/WalK/GraS-like"/>
</dbReference>
<evidence type="ECO:0000256" key="5">
    <source>
        <dbReference type="ARBA" id="ARBA00022679"/>
    </source>
</evidence>
<dbReference type="CDD" id="cd00075">
    <property type="entry name" value="HATPase"/>
    <property type="match status" value="1"/>
</dbReference>
<evidence type="ECO:0000256" key="7">
    <source>
        <dbReference type="ARBA" id="ARBA00022777"/>
    </source>
</evidence>
<dbReference type="SMART" id="SM00388">
    <property type="entry name" value="HisKA"/>
    <property type="match status" value="1"/>
</dbReference>
<comment type="catalytic activity">
    <reaction evidence="1">
        <text>ATP + protein L-histidine = ADP + protein N-phospho-L-histidine.</text>
        <dbReference type="EC" id="2.7.13.3"/>
    </reaction>
</comment>
<dbReference type="SUPFAM" id="SSF47384">
    <property type="entry name" value="Homodimeric domain of signal transducing histidine kinase"/>
    <property type="match status" value="1"/>
</dbReference>